<feature type="domain" description="HTH marR-type" evidence="1">
    <location>
        <begin position="1"/>
        <end position="135"/>
    </location>
</feature>
<reference evidence="2 3" key="1">
    <citation type="submission" date="2023-06" db="EMBL/GenBank/DDBJ databases">
        <authorList>
            <person name="Oyuntsetseg B."/>
            <person name="Kim S.B."/>
        </authorList>
    </citation>
    <scope>NUCLEOTIDE SEQUENCE [LARGE SCALE GENOMIC DNA]</scope>
    <source>
        <strain evidence="2 3">2-2</strain>
    </source>
</reference>
<dbReference type="PROSITE" id="PS50995">
    <property type="entry name" value="HTH_MARR_2"/>
    <property type="match status" value="1"/>
</dbReference>
<dbReference type="RefSeq" id="WP_285456321.1">
    <property type="nucleotide sequence ID" value="NZ_CP127173.1"/>
</dbReference>
<evidence type="ECO:0000313" key="3">
    <source>
        <dbReference type="Proteomes" id="UP001227101"/>
    </source>
</evidence>
<organism evidence="2 3">
    <name type="scientific">Amycolatopsis nalaikhensis</name>
    <dbReference type="NCBI Taxonomy" id="715472"/>
    <lineage>
        <taxon>Bacteria</taxon>
        <taxon>Bacillati</taxon>
        <taxon>Actinomycetota</taxon>
        <taxon>Actinomycetes</taxon>
        <taxon>Pseudonocardiales</taxon>
        <taxon>Pseudonocardiaceae</taxon>
        <taxon>Amycolatopsis</taxon>
    </lineage>
</organism>
<gene>
    <name evidence="2" type="ORF">QP939_09835</name>
</gene>
<dbReference type="PRINTS" id="PR00598">
    <property type="entry name" value="HTHMARR"/>
</dbReference>
<name>A0ABY8XTB1_9PSEU</name>
<accession>A0ABY8XTB1</accession>
<proteinExistence type="predicted"/>
<protein>
    <submittedName>
        <fullName evidence="2">MarR family transcriptional regulator</fullName>
    </submittedName>
</protein>
<dbReference type="Proteomes" id="UP001227101">
    <property type="component" value="Chromosome"/>
</dbReference>
<dbReference type="Pfam" id="PF12802">
    <property type="entry name" value="MarR_2"/>
    <property type="match status" value="1"/>
</dbReference>
<dbReference type="SUPFAM" id="SSF46785">
    <property type="entry name" value="Winged helix' DNA-binding domain"/>
    <property type="match status" value="1"/>
</dbReference>
<evidence type="ECO:0000259" key="1">
    <source>
        <dbReference type="PROSITE" id="PS50995"/>
    </source>
</evidence>
<keyword evidence="3" id="KW-1185">Reference proteome</keyword>
<dbReference type="InterPro" id="IPR036388">
    <property type="entry name" value="WH-like_DNA-bd_sf"/>
</dbReference>
<dbReference type="PANTHER" id="PTHR33164:SF89">
    <property type="entry name" value="MARR FAMILY REGULATORY PROTEIN"/>
    <property type="match status" value="1"/>
</dbReference>
<dbReference type="PANTHER" id="PTHR33164">
    <property type="entry name" value="TRANSCRIPTIONAL REGULATOR, MARR FAMILY"/>
    <property type="match status" value="1"/>
</dbReference>
<sequence>MNGFGSAFLLAQVGAHAAQRFAERIGELDLTPAQVGLLRLVATRPGQSQQAIAAQLGTQPTRLVALVDGLEKRGVLERHRNPEDRRLYALQLTDDGRELMSRIAIEAVAHERALTAALSNDERGVLRELLTKIADEQGLQPGVHPGYAGGRLS</sequence>
<dbReference type="InterPro" id="IPR000835">
    <property type="entry name" value="HTH_MarR-typ"/>
</dbReference>
<dbReference type="Gene3D" id="1.10.10.10">
    <property type="entry name" value="Winged helix-like DNA-binding domain superfamily/Winged helix DNA-binding domain"/>
    <property type="match status" value="1"/>
</dbReference>
<dbReference type="InterPro" id="IPR036390">
    <property type="entry name" value="WH_DNA-bd_sf"/>
</dbReference>
<dbReference type="SMART" id="SM00347">
    <property type="entry name" value="HTH_MARR"/>
    <property type="match status" value="1"/>
</dbReference>
<dbReference type="EMBL" id="CP127173">
    <property type="protein sequence ID" value="WIV58898.1"/>
    <property type="molecule type" value="Genomic_DNA"/>
</dbReference>
<evidence type="ECO:0000313" key="2">
    <source>
        <dbReference type="EMBL" id="WIV58898.1"/>
    </source>
</evidence>
<dbReference type="InterPro" id="IPR039422">
    <property type="entry name" value="MarR/SlyA-like"/>
</dbReference>